<protein>
    <submittedName>
        <fullName evidence="1">Uncharacterized protein</fullName>
    </submittedName>
</protein>
<accession>A0A285HSB1</accession>
<gene>
    <name evidence="1" type="ORF">SAMN06265827_1243</name>
</gene>
<name>A0A285HSB1_9FIRM</name>
<evidence type="ECO:0000313" key="2">
    <source>
        <dbReference type="Proteomes" id="UP000219573"/>
    </source>
</evidence>
<evidence type="ECO:0000313" key="1">
    <source>
        <dbReference type="EMBL" id="SNY38612.1"/>
    </source>
</evidence>
<dbReference type="RefSeq" id="WP_172431952.1">
    <property type="nucleotide sequence ID" value="NZ_OBDZ01000024.1"/>
</dbReference>
<dbReference type="EMBL" id="OBDZ01000024">
    <property type="protein sequence ID" value="SNY38612.1"/>
    <property type="molecule type" value="Genomic_DNA"/>
</dbReference>
<keyword evidence="2" id="KW-1185">Reference proteome</keyword>
<organism evidence="1 2">
    <name type="scientific">Orenia metallireducens</name>
    <dbReference type="NCBI Taxonomy" id="1413210"/>
    <lineage>
        <taxon>Bacteria</taxon>
        <taxon>Bacillati</taxon>
        <taxon>Bacillota</taxon>
        <taxon>Clostridia</taxon>
        <taxon>Halanaerobiales</taxon>
        <taxon>Halobacteroidaceae</taxon>
        <taxon>Orenia</taxon>
    </lineage>
</organism>
<dbReference type="AlphaFoldDB" id="A0A285HSB1"/>
<sequence length="56" mass="6657">MGVELRITNITIADVPEELRQLKRKEFDSIYAKVVKRRIKREQSENKNSLSRKEVI</sequence>
<proteinExistence type="predicted"/>
<reference evidence="2" key="1">
    <citation type="submission" date="2017-09" db="EMBL/GenBank/DDBJ databases">
        <authorList>
            <person name="Varghese N."/>
            <person name="Submissions S."/>
        </authorList>
    </citation>
    <scope>NUCLEOTIDE SEQUENCE [LARGE SCALE GENOMIC DNA]</scope>
    <source>
        <strain evidence="2">MSL47</strain>
    </source>
</reference>
<dbReference type="Proteomes" id="UP000219573">
    <property type="component" value="Unassembled WGS sequence"/>
</dbReference>